<name>A0A9N7YIW4_PLEPL</name>
<proteinExistence type="predicted"/>
<dbReference type="EMBL" id="CADEAL010000957">
    <property type="protein sequence ID" value="CAB1427293.1"/>
    <property type="molecule type" value="Genomic_DNA"/>
</dbReference>
<reference evidence="2" key="1">
    <citation type="submission" date="2020-03" db="EMBL/GenBank/DDBJ databases">
        <authorList>
            <person name="Weist P."/>
        </authorList>
    </citation>
    <scope>NUCLEOTIDE SEQUENCE</scope>
</reference>
<comment type="caution">
    <text evidence="2">The sequence shown here is derived from an EMBL/GenBank/DDBJ whole genome shotgun (WGS) entry which is preliminary data.</text>
</comment>
<gene>
    <name evidence="2" type="ORF">PLEPLA_LOCUS15231</name>
</gene>
<keyword evidence="1" id="KW-0175">Coiled coil</keyword>
<dbReference type="AlphaFoldDB" id="A0A9N7YIW4"/>
<organism evidence="2 3">
    <name type="scientific">Pleuronectes platessa</name>
    <name type="common">European plaice</name>
    <dbReference type="NCBI Taxonomy" id="8262"/>
    <lineage>
        <taxon>Eukaryota</taxon>
        <taxon>Metazoa</taxon>
        <taxon>Chordata</taxon>
        <taxon>Craniata</taxon>
        <taxon>Vertebrata</taxon>
        <taxon>Euteleostomi</taxon>
        <taxon>Actinopterygii</taxon>
        <taxon>Neopterygii</taxon>
        <taxon>Teleostei</taxon>
        <taxon>Neoteleostei</taxon>
        <taxon>Acanthomorphata</taxon>
        <taxon>Carangaria</taxon>
        <taxon>Pleuronectiformes</taxon>
        <taxon>Pleuronectoidei</taxon>
        <taxon>Pleuronectidae</taxon>
        <taxon>Pleuronectes</taxon>
    </lineage>
</organism>
<evidence type="ECO:0000256" key="1">
    <source>
        <dbReference type="ARBA" id="ARBA00023054"/>
    </source>
</evidence>
<dbReference type="GO" id="GO:0005739">
    <property type="term" value="C:mitochondrion"/>
    <property type="evidence" value="ECO:0007669"/>
    <property type="project" value="TreeGrafter"/>
</dbReference>
<sequence length="144" mass="16139">MSDWVDAEAKVCDPVEQEDVNLIPKQICLKAVERRLTILESIRVDYVIMAGGDEAPMGHYAVTAMHNLFECTTTNRRGLLLFADGATAFLLKRATHISMSHEFCIAGGSLRGPRSYTFDAVLYRSGEQSNKLMSFIIHCAWLRL</sequence>
<dbReference type="GO" id="GO:0008270">
    <property type="term" value="F:zinc ion binding"/>
    <property type="evidence" value="ECO:0007669"/>
    <property type="project" value="TreeGrafter"/>
</dbReference>
<evidence type="ECO:0000313" key="3">
    <source>
        <dbReference type="Proteomes" id="UP001153269"/>
    </source>
</evidence>
<dbReference type="Proteomes" id="UP001153269">
    <property type="component" value="Unassembled WGS sequence"/>
</dbReference>
<dbReference type="PANTHER" id="PTHR23075">
    <property type="entry name" value="PUTATIVE ATP-ASE"/>
    <property type="match status" value="1"/>
</dbReference>
<dbReference type="PANTHER" id="PTHR23075:SF0">
    <property type="entry name" value="ATPASE FAMILY AAA DOMAIN-CONTAINING PROTEIN 3"/>
    <property type="match status" value="1"/>
</dbReference>
<protein>
    <submittedName>
        <fullName evidence="2">Uncharacterized protein</fullName>
    </submittedName>
</protein>
<dbReference type="GO" id="GO:0007005">
    <property type="term" value="P:mitochondrion organization"/>
    <property type="evidence" value="ECO:0007669"/>
    <property type="project" value="TreeGrafter"/>
</dbReference>
<accession>A0A9N7YIW4</accession>
<keyword evidence="3" id="KW-1185">Reference proteome</keyword>
<evidence type="ECO:0000313" key="2">
    <source>
        <dbReference type="EMBL" id="CAB1427293.1"/>
    </source>
</evidence>